<reference evidence="1" key="1">
    <citation type="submission" date="2021-01" db="EMBL/GenBank/DDBJ databases">
        <authorList>
            <person name="Corre E."/>
            <person name="Pelletier E."/>
            <person name="Niang G."/>
            <person name="Scheremetjew M."/>
            <person name="Finn R."/>
            <person name="Kale V."/>
            <person name="Holt S."/>
            <person name="Cochrane G."/>
            <person name="Meng A."/>
            <person name="Brown T."/>
            <person name="Cohen L."/>
        </authorList>
    </citation>
    <scope>NUCLEOTIDE SEQUENCE</scope>
    <source>
        <strain evidence="1">B593</strain>
    </source>
</reference>
<dbReference type="EMBL" id="HBEH01000756">
    <property type="protein sequence ID" value="CAD8343896.1"/>
    <property type="molecule type" value="Transcribed_RNA"/>
</dbReference>
<proteinExistence type="predicted"/>
<organism evidence="1">
    <name type="scientific">Pseudo-nitzschia arenysensis</name>
    <dbReference type="NCBI Taxonomy" id="697910"/>
    <lineage>
        <taxon>Eukaryota</taxon>
        <taxon>Sar</taxon>
        <taxon>Stramenopiles</taxon>
        <taxon>Ochrophyta</taxon>
        <taxon>Bacillariophyta</taxon>
        <taxon>Bacillariophyceae</taxon>
        <taxon>Bacillariophycidae</taxon>
        <taxon>Bacillariales</taxon>
        <taxon>Bacillariaceae</taxon>
        <taxon>Pseudo-nitzschia</taxon>
    </lineage>
</organism>
<evidence type="ECO:0000313" key="1">
    <source>
        <dbReference type="EMBL" id="CAD8343896.1"/>
    </source>
</evidence>
<dbReference type="AlphaFoldDB" id="A0A7R9ZUD8"/>
<gene>
    <name evidence="1" type="ORF">PARE0329_LOCUS531</name>
</gene>
<sequence>MYEEPTTSSMGAERSIHFQFPDQDCGFRHSYPPLTEINVKRKGTASIPINRQSMRKTASEHRMAQEEAEADYKDFVFFSRVVDGISKQNSLLKDGSYLKSTNQTLLDNIVRARHDSEEEVEEDDGVHNHYYYPSRIQMHHDMKMVTPAEDDSAINVVSFSGDDGHHVDQDYEDEGVFDFEL</sequence>
<protein>
    <submittedName>
        <fullName evidence="1">Uncharacterized protein</fullName>
    </submittedName>
</protein>
<name>A0A7R9ZUD8_9STRA</name>
<accession>A0A7R9ZUD8</accession>